<dbReference type="PANTHER" id="PTHR30154">
    <property type="entry name" value="LEUCINE-RESPONSIVE REGULATORY PROTEIN"/>
    <property type="match status" value="1"/>
</dbReference>
<proteinExistence type="predicted"/>
<evidence type="ECO:0000259" key="4">
    <source>
        <dbReference type="Pfam" id="PF01037"/>
    </source>
</evidence>
<accession>A0A1T4Y944</accession>
<dbReference type="RefSeq" id="WP_078718441.1">
    <property type="nucleotide sequence ID" value="NZ_FUYC01000043.1"/>
</dbReference>
<dbReference type="GO" id="GO:0006355">
    <property type="term" value="P:regulation of DNA-templated transcription"/>
    <property type="evidence" value="ECO:0007669"/>
    <property type="project" value="UniProtKB-ARBA"/>
</dbReference>
<evidence type="ECO:0000256" key="1">
    <source>
        <dbReference type="ARBA" id="ARBA00023015"/>
    </source>
</evidence>
<evidence type="ECO:0000259" key="5">
    <source>
        <dbReference type="Pfam" id="PF13404"/>
    </source>
</evidence>
<dbReference type="InterPro" id="IPR000485">
    <property type="entry name" value="AsnC-type_HTH_dom"/>
</dbReference>
<dbReference type="CDD" id="cd00090">
    <property type="entry name" value="HTH_ARSR"/>
    <property type="match status" value="1"/>
</dbReference>
<dbReference type="InterPro" id="IPR011991">
    <property type="entry name" value="ArsR-like_HTH"/>
</dbReference>
<dbReference type="AlphaFoldDB" id="A0A1T4Y944"/>
<dbReference type="InterPro" id="IPR036388">
    <property type="entry name" value="WH-like_DNA-bd_sf"/>
</dbReference>
<dbReference type="Pfam" id="PF01037">
    <property type="entry name" value="AsnC_trans_reg"/>
    <property type="match status" value="1"/>
</dbReference>
<dbReference type="GO" id="GO:0043565">
    <property type="term" value="F:sequence-specific DNA binding"/>
    <property type="evidence" value="ECO:0007669"/>
    <property type="project" value="InterPro"/>
</dbReference>
<dbReference type="SUPFAM" id="SSF46785">
    <property type="entry name" value="Winged helix' DNA-binding domain"/>
    <property type="match status" value="1"/>
</dbReference>
<evidence type="ECO:0000256" key="3">
    <source>
        <dbReference type="ARBA" id="ARBA00023163"/>
    </source>
</evidence>
<keyword evidence="1" id="KW-0805">Transcription regulation</keyword>
<protein>
    <submittedName>
        <fullName evidence="6">Lrp/AsnC family transcriptional regulator, regulator for asnA, asnC and gidA</fullName>
    </submittedName>
</protein>
<dbReference type="PRINTS" id="PR00033">
    <property type="entry name" value="HTHASNC"/>
</dbReference>
<dbReference type="OrthoDB" id="9152244at2"/>
<keyword evidence="2" id="KW-0238">DNA-binding</keyword>
<dbReference type="Pfam" id="PF13404">
    <property type="entry name" value="HTH_AsnC-type"/>
    <property type="match status" value="1"/>
</dbReference>
<feature type="domain" description="HTH asnC-type" evidence="5">
    <location>
        <begin position="6"/>
        <end position="45"/>
    </location>
</feature>
<dbReference type="GO" id="GO:0043200">
    <property type="term" value="P:response to amino acid"/>
    <property type="evidence" value="ECO:0007669"/>
    <property type="project" value="TreeGrafter"/>
</dbReference>
<dbReference type="EMBL" id="FUYC01000043">
    <property type="protein sequence ID" value="SKA98276.1"/>
    <property type="molecule type" value="Genomic_DNA"/>
</dbReference>
<dbReference type="Gene3D" id="1.10.10.10">
    <property type="entry name" value="Winged helix-like DNA-binding domain superfamily/Winged helix DNA-binding domain"/>
    <property type="match status" value="1"/>
</dbReference>
<dbReference type="GO" id="GO:0005829">
    <property type="term" value="C:cytosol"/>
    <property type="evidence" value="ECO:0007669"/>
    <property type="project" value="TreeGrafter"/>
</dbReference>
<sequence>MKKVPDHLDLKIVSAMSEDGQMPAGRVAERLGITAPTVRSRLRGLLSAGMMRVVGVVDPYSMGGMTVALVGVTLQSHSQLGEKMDQIAALDGVSWTAVVTGRYDIIVEVILSEEIGDLYRFLDEDLSSVGGIASSESFVLMKARRKWTYLPKTFRRMFSRGDDAKTAKDERSA</sequence>
<evidence type="ECO:0000256" key="2">
    <source>
        <dbReference type="ARBA" id="ARBA00023125"/>
    </source>
</evidence>
<evidence type="ECO:0000313" key="6">
    <source>
        <dbReference type="EMBL" id="SKA98276.1"/>
    </source>
</evidence>
<dbReference type="InterPro" id="IPR019888">
    <property type="entry name" value="Tscrpt_reg_AsnC-like"/>
</dbReference>
<name>A0A1T4Y944_9BACT</name>
<dbReference type="SMART" id="SM00344">
    <property type="entry name" value="HTH_ASNC"/>
    <property type="match status" value="1"/>
</dbReference>
<keyword evidence="7" id="KW-1185">Reference proteome</keyword>
<gene>
    <name evidence="6" type="ORF">SAMN02745704_02911</name>
</gene>
<dbReference type="InterPro" id="IPR036390">
    <property type="entry name" value="WH_DNA-bd_sf"/>
</dbReference>
<evidence type="ECO:0000313" key="7">
    <source>
        <dbReference type="Proteomes" id="UP000190027"/>
    </source>
</evidence>
<dbReference type="InterPro" id="IPR019887">
    <property type="entry name" value="Tscrpt_reg_AsnC/Lrp_C"/>
</dbReference>
<feature type="domain" description="Transcription regulator AsnC/Lrp ligand binding" evidence="4">
    <location>
        <begin position="70"/>
        <end position="142"/>
    </location>
</feature>
<dbReference type="SUPFAM" id="SSF54909">
    <property type="entry name" value="Dimeric alpha+beta barrel"/>
    <property type="match status" value="1"/>
</dbReference>
<dbReference type="InterPro" id="IPR011008">
    <property type="entry name" value="Dimeric_a/b-barrel"/>
</dbReference>
<dbReference type="PANTHER" id="PTHR30154:SF34">
    <property type="entry name" value="TRANSCRIPTIONAL REGULATOR AZLB"/>
    <property type="match status" value="1"/>
</dbReference>
<reference evidence="6 7" key="1">
    <citation type="submission" date="2017-02" db="EMBL/GenBank/DDBJ databases">
        <authorList>
            <person name="Peterson S.W."/>
        </authorList>
    </citation>
    <scope>NUCLEOTIDE SEQUENCE [LARGE SCALE GENOMIC DNA]</scope>
    <source>
        <strain evidence="6 7">DSM 16080</strain>
    </source>
</reference>
<dbReference type="STRING" id="1121449.SAMN02745704_02911"/>
<organism evidence="6 7">
    <name type="scientific">Paucidesulfovibrio gracilis DSM 16080</name>
    <dbReference type="NCBI Taxonomy" id="1121449"/>
    <lineage>
        <taxon>Bacteria</taxon>
        <taxon>Pseudomonadati</taxon>
        <taxon>Thermodesulfobacteriota</taxon>
        <taxon>Desulfovibrionia</taxon>
        <taxon>Desulfovibrionales</taxon>
        <taxon>Desulfovibrionaceae</taxon>
        <taxon>Paucidesulfovibrio</taxon>
    </lineage>
</organism>
<dbReference type="Gene3D" id="3.30.70.920">
    <property type="match status" value="1"/>
</dbReference>
<dbReference type="Proteomes" id="UP000190027">
    <property type="component" value="Unassembled WGS sequence"/>
</dbReference>
<keyword evidence="3" id="KW-0804">Transcription</keyword>